<dbReference type="Gene3D" id="1.25.40.20">
    <property type="entry name" value="Ankyrin repeat-containing domain"/>
    <property type="match status" value="1"/>
</dbReference>
<dbReference type="AlphaFoldDB" id="A0A1W0A567"/>
<evidence type="ECO:0000313" key="1">
    <source>
        <dbReference type="EMBL" id="OQS05331.1"/>
    </source>
</evidence>
<reference evidence="1 2" key="1">
    <citation type="journal article" date="2014" name="Genome Biol. Evol.">
        <title>The secreted proteins of Achlya hypogyna and Thraustotheca clavata identify the ancestral oomycete secretome and reveal gene acquisitions by horizontal gene transfer.</title>
        <authorList>
            <person name="Misner I."/>
            <person name="Blouin N."/>
            <person name="Leonard G."/>
            <person name="Richards T.A."/>
            <person name="Lane C.E."/>
        </authorList>
    </citation>
    <scope>NUCLEOTIDE SEQUENCE [LARGE SCALE GENOMIC DNA]</scope>
    <source>
        <strain evidence="1 2">ATCC 34112</strain>
    </source>
</reference>
<accession>A0A1W0A567</accession>
<dbReference type="PANTHER" id="PTHR46586">
    <property type="entry name" value="ANKYRIN REPEAT-CONTAINING PROTEIN"/>
    <property type="match status" value="1"/>
</dbReference>
<dbReference type="Proteomes" id="UP000243217">
    <property type="component" value="Unassembled WGS sequence"/>
</dbReference>
<dbReference type="EMBL" id="JNBS01000470">
    <property type="protein sequence ID" value="OQS05331.1"/>
    <property type="molecule type" value="Genomic_DNA"/>
</dbReference>
<name>A0A1W0A567_9STRA</name>
<organism evidence="1 2">
    <name type="scientific">Thraustotheca clavata</name>
    <dbReference type="NCBI Taxonomy" id="74557"/>
    <lineage>
        <taxon>Eukaryota</taxon>
        <taxon>Sar</taxon>
        <taxon>Stramenopiles</taxon>
        <taxon>Oomycota</taxon>
        <taxon>Saprolegniomycetes</taxon>
        <taxon>Saprolegniales</taxon>
        <taxon>Achlyaceae</taxon>
        <taxon>Thraustotheca</taxon>
    </lineage>
</organism>
<dbReference type="InterPro" id="IPR036770">
    <property type="entry name" value="Ankyrin_rpt-contain_sf"/>
</dbReference>
<sequence length="220" mass="24992">MQQLSSSAVVLTNPSLFEFIISFQYGLSQRLMVHFQRYRRRLARQVKLYSKRASNILASPSQFRCYVLFQLIKNKRLAEAHELIMSQRDELYETPDDIPPNLYALDRAAELNDIKLVRFLNEKNLGLVTTNAMDNAAANGCITILRYLHENGTKGCSLAAFMVAEKRGHDEVLEFLKTWRPQDRTVSPHYDSKLLRYLPMVLGPMAIGATVGAVAACSIH</sequence>
<dbReference type="OrthoDB" id="68583at2759"/>
<proteinExistence type="predicted"/>
<keyword evidence="2" id="KW-1185">Reference proteome</keyword>
<gene>
    <name evidence="1" type="ORF">THRCLA_02523</name>
</gene>
<dbReference type="InterPro" id="IPR052050">
    <property type="entry name" value="SecEffector_AnkRepeat"/>
</dbReference>
<dbReference type="PANTHER" id="PTHR46586:SF3">
    <property type="entry name" value="ANKYRIN REPEAT-CONTAINING PROTEIN"/>
    <property type="match status" value="1"/>
</dbReference>
<comment type="caution">
    <text evidence="1">The sequence shown here is derived from an EMBL/GenBank/DDBJ whole genome shotgun (WGS) entry which is preliminary data.</text>
</comment>
<dbReference type="SUPFAM" id="SSF140860">
    <property type="entry name" value="Pseudo ankyrin repeat-like"/>
    <property type="match status" value="1"/>
</dbReference>
<evidence type="ECO:0000313" key="2">
    <source>
        <dbReference type="Proteomes" id="UP000243217"/>
    </source>
</evidence>
<protein>
    <submittedName>
        <fullName evidence="1">Uncharacterized protein</fullName>
    </submittedName>
</protein>